<dbReference type="InterPro" id="IPR030395">
    <property type="entry name" value="GP_PDE_dom"/>
</dbReference>
<feature type="domain" description="GP-PDE" evidence="1">
    <location>
        <begin position="1"/>
        <end position="239"/>
    </location>
</feature>
<dbReference type="GO" id="GO:0006629">
    <property type="term" value="P:lipid metabolic process"/>
    <property type="evidence" value="ECO:0007669"/>
    <property type="project" value="InterPro"/>
</dbReference>
<evidence type="ECO:0000259" key="1">
    <source>
        <dbReference type="PROSITE" id="PS51704"/>
    </source>
</evidence>
<dbReference type="AlphaFoldDB" id="A0A233RIW1"/>
<dbReference type="InterPro" id="IPR017946">
    <property type="entry name" value="PLC-like_Pdiesterase_TIM-brl"/>
</dbReference>
<dbReference type="GO" id="GO:0008081">
    <property type="term" value="F:phosphoric diester hydrolase activity"/>
    <property type="evidence" value="ECO:0007669"/>
    <property type="project" value="InterPro"/>
</dbReference>
<reference evidence="2 3" key="1">
    <citation type="submission" date="2017-08" db="EMBL/GenBank/DDBJ databases">
        <title>A Genome Sequence of Oceanimonas doudoroffii ATCC 27123T.</title>
        <authorList>
            <person name="Brennan M.A."/>
            <person name="Maclea K.S."/>
            <person name="Mcclelland W.D."/>
            <person name="Trachtenberg A.M."/>
        </authorList>
    </citation>
    <scope>NUCLEOTIDE SEQUENCE [LARGE SCALE GENOMIC DNA]</scope>
    <source>
        <strain evidence="2 3">ATCC 27123</strain>
    </source>
</reference>
<name>A0A233RIW1_9GAMM</name>
<accession>A0A233RIW1</accession>
<dbReference type="PROSITE" id="PS51704">
    <property type="entry name" value="GP_PDE"/>
    <property type="match status" value="1"/>
</dbReference>
<dbReference type="Gene3D" id="3.20.20.190">
    <property type="entry name" value="Phosphatidylinositol (PI) phosphodiesterase"/>
    <property type="match status" value="1"/>
</dbReference>
<comment type="caution">
    <text evidence="2">The sequence shown here is derived from an EMBL/GenBank/DDBJ whole genome shotgun (WGS) entry which is preliminary data.</text>
</comment>
<evidence type="ECO:0000313" key="2">
    <source>
        <dbReference type="EMBL" id="OXY83328.1"/>
    </source>
</evidence>
<dbReference type="SUPFAM" id="SSF51695">
    <property type="entry name" value="PLC-like phosphodiesterases"/>
    <property type="match status" value="1"/>
</dbReference>
<dbReference type="RefSeq" id="WP_094200102.1">
    <property type="nucleotide sequence ID" value="NZ_NBIM01000001.1"/>
</dbReference>
<gene>
    <name evidence="2" type="ORF">B6S08_07520</name>
</gene>
<dbReference type="PANTHER" id="PTHR46211:SF1">
    <property type="entry name" value="GLYCEROPHOSPHODIESTER PHOSPHODIESTERASE, CYTOPLASMIC"/>
    <property type="match status" value="1"/>
</dbReference>
<protein>
    <submittedName>
        <fullName evidence="2">Glycerophosphoryl diester phosphodiesterase</fullName>
    </submittedName>
</protein>
<dbReference type="EMBL" id="NBIM01000001">
    <property type="protein sequence ID" value="OXY83328.1"/>
    <property type="molecule type" value="Genomic_DNA"/>
</dbReference>
<dbReference type="PANTHER" id="PTHR46211">
    <property type="entry name" value="GLYCEROPHOSPHORYL DIESTER PHOSPHODIESTERASE"/>
    <property type="match status" value="1"/>
</dbReference>
<keyword evidence="3" id="KW-1185">Reference proteome</keyword>
<dbReference type="CDD" id="cd08562">
    <property type="entry name" value="GDPD_EcUgpQ_like"/>
    <property type="match status" value="1"/>
</dbReference>
<dbReference type="Pfam" id="PF03009">
    <property type="entry name" value="GDPD"/>
    <property type="match status" value="1"/>
</dbReference>
<evidence type="ECO:0000313" key="3">
    <source>
        <dbReference type="Proteomes" id="UP000242757"/>
    </source>
</evidence>
<proteinExistence type="predicted"/>
<dbReference type="Proteomes" id="UP000242757">
    <property type="component" value="Unassembled WGS sequence"/>
</dbReference>
<sequence length="239" mass="26408">MIICGHRGVAALAPENTLAGLRAAHALGLEWVEIDVQLSRDDEVVVIHDDTVNRCSNGRGKVRQLEWPELVRLDAGGWFGAEFAGEPLPRLADYLEQAQAFGIRVNIELKIHPGDDAARLCRRVSEVVTRLSSPQDALLFSSFDPACLAHLRQLAPSIARGLLVEHLPADWHAQLLRLDCIALHCNHHNLTPAQANAVKAAGFLLHCYTVNDPARMHTLEAWGVDMIFTDDPKEYRPTA</sequence>
<organism evidence="2 3">
    <name type="scientific">Oceanimonas doudoroffii</name>
    <dbReference type="NCBI Taxonomy" id="84158"/>
    <lineage>
        <taxon>Bacteria</taxon>
        <taxon>Pseudomonadati</taxon>
        <taxon>Pseudomonadota</taxon>
        <taxon>Gammaproteobacteria</taxon>
        <taxon>Aeromonadales</taxon>
        <taxon>Aeromonadaceae</taxon>
        <taxon>Oceanimonas</taxon>
    </lineage>
</organism>
<dbReference type="OrthoDB" id="9795622at2"/>